<dbReference type="EMBL" id="CP039345">
    <property type="protein sequence ID" value="QCD78817.1"/>
    <property type="molecule type" value="Genomic_DNA"/>
</dbReference>
<protein>
    <submittedName>
        <fullName evidence="2">Uncharacterized protein</fullName>
    </submittedName>
</protein>
<feature type="compositionally biased region" description="Basic residues" evidence="1">
    <location>
        <begin position="171"/>
        <end position="181"/>
    </location>
</feature>
<accession>A0A4D6KSS7</accession>
<dbReference type="AlphaFoldDB" id="A0A4D6KSS7"/>
<feature type="region of interest" description="Disordered" evidence="1">
    <location>
        <begin position="152"/>
        <end position="189"/>
    </location>
</feature>
<organism evidence="2 3">
    <name type="scientific">Vigna unguiculata</name>
    <name type="common">Cowpea</name>
    <dbReference type="NCBI Taxonomy" id="3917"/>
    <lineage>
        <taxon>Eukaryota</taxon>
        <taxon>Viridiplantae</taxon>
        <taxon>Streptophyta</taxon>
        <taxon>Embryophyta</taxon>
        <taxon>Tracheophyta</taxon>
        <taxon>Spermatophyta</taxon>
        <taxon>Magnoliopsida</taxon>
        <taxon>eudicotyledons</taxon>
        <taxon>Gunneridae</taxon>
        <taxon>Pentapetalae</taxon>
        <taxon>rosids</taxon>
        <taxon>fabids</taxon>
        <taxon>Fabales</taxon>
        <taxon>Fabaceae</taxon>
        <taxon>Papilionoideae</taxon>
        <taxon>50 kb inversion clade</taxon>
        <taxon>NPAAA clade</taxon>
        <taxon>indigoferoid/millettioid clade</taxon>
        <taxon>Phaseoleae</taxon>
        <taxon>Vigna</taxon>
    </lineage>
</organism>
<name>A0A4D6KSS7_VIGUN</name>
<reference evidence="2 3" key="1">
    <citation type="submission" date="2019-04" db="EMBL/GenBank/DDBJ databases">
        <title>An improved genome assembly and genetic linkage map for asparagus bean, Vigna unguiculata ssp. sesquipedialis.</title>
        <authorList>
            <person name="Xia Q."/>
            <person name="Zhang R."/>
            <person name="Dong Y."/>
        </authorList>
    </citation>
    <scope>NUCLEOTIDE SEQUENCE [LARGE SCALE GENOMIC DNA]</scope>
    <source>
        <tissue evidence="2">Leaf</tissue>
    </source>
</reference>
<proteinExistence type="predicted"/>
<evidence type="ECO:0000313" key="3">
    <source>
        <dbReference type="Proteomes" id="UP000501690"/>
    </source>
</evidence>
<dbReference type="Proteomes" id="UP000501690">
    <property type="component" value="Linkage Group LG1"/>
</dbReference>
<evidence type="ECO:0000313" key="2">
    <source>
        <dbReference type="EMBL" id="QCD78817.1"/>
    </source>
</evidence>
<gene>
    <name evidence="2" type="ORF">DEO72_LG1g2453</name>
</gene>
<sequence length="189" mass="21082">MEDDAIQRVRELQEITKNTRESHKKPNKNALEIYLKGTVARKLREKKENVCARNGGAGKRGAATVVGATWSEARNFDGSPTLVEEEKGLTWWWRDAGIVAEREGRLAGAAWPETRHNGGSTNMRTRVVVSPEVAEREGGDNDGGNTMVAAQRWHDKKGNSRGGVAKSCREKWRRQRARGRKGFAFLSPN</sequence>
<evidence type="ECO:0000256" key="1">
    <source>
        <dbReference type="SAM" id="MobiDB-lite"/>
    </source>
</evidence>
<keyword evidence="3" id="KW-1185">Reference proteome</keyword>